<dbReference type="PANTHER" id="PTHR46696">
    <property type="entry name" value="P450, PUTATIVE (EUROFUNG)-RELATED"/>
    <property type="match status" value="1"/>
</dbReference>
<dbReference type="EMBL" id="BAABDQ010000029">
    <property type="protein sequence ID" value="GAA3594858.1"/>
    <property type="molecule type" value="Genomic_DNA"/>
</dbReference>
<dbReference type="PROSITE" id="PS00086">
    <property type="entry name" value="CYTOCHROME_P450"/>
    <property type="match status" value="1"/>
</dbReference>
<sequence length="175" mass="18857">MVLGCVRQLLVTGMVAPSVFIGNMFVHLSGDPALAALLRADPSRIPAAVEEFLRLYGPYRGMARTAREDVVLGGRLIKAGEPIALVYTSANRDERVFPDGETFQLDRPNLTRHLAFGGGVHTCPGAPLARIMLITTLAEALARTSAFEVSGETKMASWAEWGTNSVPMRFTAAAR</sequence>
<evidence type="ECO:0008006" key="5">
    <source>
        <dbReference type="Google" id="ProtNLM"/>
    </source>
</evidence>
<organism evidence="3 4">
    <name type="scientific">Nonomuraea rosea</name>
    <dbReference type="NCBI Taxonomy" id="638574"/>
    <lineage>
        <taxon>Bacteria</taxon>
        <taxon>Bacillati</taxon>
        <taxon>Actinomycetota</taxon>
        <taxon>Actinomycetes</taxon>
        <taxon>Streptosporangiales</taxon>
        <taxon>Streptosporangiaceae</taxon>
        <taxon>Nonomuraea</taxon>
    </lineage>
</organism>
<evidence type="ECO:0000313" key="3">
    <source>
        <dbReference type="EMBL" id="GAA3594858.1"/>
    </source>
</evidence>
<name>A0ABP6YZC5_9ACTN</name>
<comment type="similarity">
    <text evidence="1 2">Belongs to the cytochrome P450 family.</text>
</comment>
<dbReference type="Proteomes" id="UP001500630">
    <property type="component" value="Unassembled WGS sequence"/>
</dbReference>
<reference evidence="4" key="1">
    <citation type="journal article" date="2019" name="Int. J. Syst. Evol. Microbiol.">
        <title>The Global Catalogue of Microorganisms (GCM) 10K type strain sequencing project: providing services to taxonomists for standard genome sequencing and annotation.</title>
        <authorList>
            <consortium name="The Broad Institute Genomics Platform"/>
            <consortium name="The Broad Institute Genome Sequencing Center for Infectious Disease"/>
            <person name="Wu L."/>
            <person name="Ma J."/>
        </authorList>
    </citation>
    <scope>NUCLEOTIDE SEQUENCE [LARGE SCALE GENOMIC DNA]</scope>
    <source>
        <strain evidence="4">JCM 17326</strain>
    </source>
</reference>
<dbReference type="PRINTS" id="PR00359">
    <property type="entry name" value="BP450"/>
</dbReference>
<keyword evidence="2" id="KW-0349">Heme</keyword>
<keyword evidence="2" id="KW-0408">Iron</keyword>
<dbReference type="Pfam" id="PF00067">
    <property type="entry name" value="p450"/>
    <property type="match status" value="1"/>
</dbReference>
<gene>
    <name evidence="3" type="ORF">GCM10022419_092640</name>
</gene>
<dbReference type="RefSeq" id="WP_345572364.1">
    <property type="nucleotide sequence ID" value="NZ_BAABDQ010000029.1"/>
</dbReference>
<dbReference type="Gene3D" id="1.10.630.10">
    <property type="entry name" value="Cytochrome P450"/>
    <property type="match status" value="1"/>
</dbReference>
<keyword evidence="2" id="KW-0479">Metal-binding</keyword>
<accession>A0ABP6YZC5</accession>
<evidence type="ECO:0000313" key="4">
    <source>
        <dbReference type="Proteomes" id="UP001500630"/>
    </source>
</evidence>
<evidence type="ECO:0000256" key="2">
    <source>
        <dbReference type="RuleBase" id="RU000461"/>
    </source>
</evidence>
<keyword evidence="4" id="KW-1185">Reference proteome</keyword>
<dbReference type="PANTHER" id="PTHR46696:SF6">
    <property type="entry name" value="P450, PUTATIVE (EUROFUNG)-RELATED"/>
    <property type="match status" value="1"/>
</dbReference>
<dbReference type="InterPro" id="IPR036396">
    <property type="entry name" value="Cyt_P450_sf"/>
</dbReference>
<comment type="caution">
    <text evidence="3">The sequence shown here is derived from an EMBL/GenBank/DDBJ whole genome shotgun (WGS) entry which is preliminary data.</text>
</comment>
<dbReference type="InterPro" id="IPR002397">
    <property type="entry name" value="Cyt_P450_B"/>
</dbReference>
<dbReference type="InterPro" id="IPR001128">
    <property type="entry name" value="Cyt_P450"/>
</dbReference>
<evidence type="ECO:0000256" key="1">
    <source>
        <dbReference type="ARBA" id="ARBA00010617"/>
    </source>
</evidence>
<protein>
    <recommendedName>
        <fullName evidence="5">Cytochrome P450</fullName>
    </recommendedName>
</protein>
<keyword evidence="2" id="KW-0503">Monooxygenase</keyword>
<keyword evidence="2" id="KW-0560">Oxidoreductase</keyword>
<proteinExistence type="inferred from homology"/>
<dbReference type="InterPro" id="IPR017972">
    <property type="entry name" value="Cyt_P450_CS"/>
</dbReference>
<dbReference type="SUPFAM" id="SSF48264">
    <property type="entry name" value="Cytochrome P450"/>
    <property type="match status" value="1"/>
</dbReference>